<dbReference type="InterPro" id="IPR011528">
    <property type="entry name" value="NERD"/>
</dbReference>
<evidence type="ECO:0000313" key="3">
    <source>
        <dbReference type="Proteomes" id="UP000233482"/>
    </source>
</evidence>
<feature type="domain" description="NERD" evidence="1">
    <location>
        <begin position="37"/>
        <end position="141"/>
    </location>
</feature>
<gene>
    <name evidence="2" type="ORF">CW686_05415</name>
</gene>
<accession>A0A855GRG4</accession>
<evidence type="ECO:0000313" key="2">
    <source>
        <dbReference type="EMBL" id="PKE26398.1"/>
    </source>
</evidence>
<name>A0A855GRG4_9STAP</name>
<dbReference type="RefSeq" id="WP_101144182.1">
    <property type="nucleotide sequence ID" value="NZ_CP073801.1"/>
</dbReference>
<reference evidence="2 3" key="1">
    <citation type="submission" date="2017-12" db="EMBL/GenBank/DDBJ databases">
        <title>Genomics of Macrococcus caseolyticus.</title>
        <authorList>
            <person name="MacFadyen A.C."/>
            <person name="Paterson G.K."/>
        </authorList>
    </citation>
    <scope>NUCLEOTIDE SEQUENCE [LARGE SCALE GENOMIC DNA]</scope>
    <source>
        <strain evidence="2 3">5788_EF188</strain>
    </source>
</reference>
<dbReference type="EMBL" id="PIXC01000009">
    <property type="protein sequence ID" value="PKE26398.1"/>
    <property type="molecule type" value="Genomic_DNA"/>
</dbReference>
<comment type="caution">
    <text evidence="2">The sequence shown here is derived from an EMBL/GenBank/DDBJ whole genome shotgun (WGS) entry which is preliminary data.</text>
</comment>
<evidence type="ECO:0000259" key="1">
    <source>
        <dbReference type="Pfam" id="PF08378"/>
    </source>
</evidence>
<protein>
    <recommendedName>
        <fullName evidence="1">NERD domain-containing protein</fullName>
    </recommendedName>
</protein>
<dbReference type="Proteomes" id="UP000233482">
    <property type="component" value="Unassembled WGS sequence"/>
</dbReference>
<sequence>MIAKFHETNDKLLLLHELYGRLDLSKSDYDLLRRYLSGLEGERKFLDVMGEIDGVVILWDIYLEDYSAQFDFLVLAGRYVFHFDVKHYSGVYAYKDGLFKSANGRVNKRLMMQLTGSEAGLKQFLLNHGFHYKVTSRVVFMNESFQLMGDTDKYILFYYDLERVVDYLKGSAGICEDMMRLSETLIAHHGDDAKFYSTDDYDMDDVKPGIRCPKCRRVGMIRDVKGHKYRCRCGHRVSNREAVDIVYRMLELFRVDRIRKCDLNRHLEMPDRTLKRILKQYYYKNGTGRGTYYTKDSVRDNQFLDDLVDNYLES</sequence>
<dbReference type="Pfam" id="PF08378">
    <property type="entry name" value="NERD"/>
    <property type="match status" value="1"/>
</dbReference>
<proteinExistence type="predicted"/>
<dbReference type="AlphaFoldDB" id="A0A855GRG4"/>
<organism evidence="2 3">
    <name type="scientific">Macrococcoides caseolyticum</name>
    <dbReference type="NCBI Taxonomy" id="69966"/>
    <lineage>
        <taxon>Bacteria</taxon>
        <taxon>Bacillati</taxon>
        <taxon>Bacillota</taxon>
        <taxon>Bacilli</taxon>
        <taxon>Bacillales</taxon>
        <taxon>Staphylococcaceae</taxon>
        <taxon>Macrococcoides</taxon>
    </lineage>
</organism>